<sequence>MNPSTSEKPQDYAKGTESRVTGKRRAMVMPNGSPVLTDASAIPIAPTSPTFRPHNKHQDCGHPESQNNCAFCLRSEADFNNYLVTRDEDGRWVSSGRQRVDLSGVPRRLFQSGRSEPTPEIERPSVEEVDDVLRDVISEGCEELAACPTQSYWQDPPDKEIADLRTTEELPARADVVIIGSGISGAAAAWNLLQDDNSPSPSIVMLEARQACSGGHTKAASYRSFLDNAATLGTAAAVKIARLELANINAMHDFAKEHSIPCDSNPCTTVDIIYDESHWREAYKAVDAMREALGPDDPAAVYSFHDKEEVKTKFHCAGTEPVGGVSYGAGSISGYKLGVGVLKLALRRGLNLQTNTPATSLTRINGAGKWEVHTPRGRIMADKVVLATNGYTAHLWKPFQGVIVPLRGQITAHRPGSNMPTQGLATTYSFIYDNGYEYMVPRPVGAKNAGDIVIGGGLVKAPDEGLYEYGTTDDTALNDTISSYLYDTTPRYFGDSWGRDHPDGRVRKEWTGIMGYSPDGFPLVGEVPGQQGLWASCSFQGHGMVLCWMCARALAQMIRGQDEGLDEWFPKAFRITEQRMEKKFHGRLHTSAAVENHQAD</sequence>
<dbReference type="PANTHER" id="PTHR13847">
    <property type="entry name" value="SARCOSINE DEHYDROGENASE-RELATED"/>
    <property type="match status" value="1"/>
</dbReference>
<dbReference type="AlphaFoldDB" id="A0A423WJ46"/>
<gene>
    <name evidence="3" type="ORF">VSDG_01266</name>
</gene>
<dbReference type="SUPFAM" id="SSF51905">
    <property type="entry name" value="FAD/NAD(P)-binding domain"/>
    <property type="match status" value="1"/>
</dbReference>
<dbReference type="Pfam" id="PF01266">
    <property type="entry name" value="DAO"/>
    <property type="match status" value="1"/>
</dbReference>
<feature type="compositionally biased region" description="Basic and acidic residues" evidence="1">
    <location>
        <begin position="8"/>
        <end position="17"/>
    </location>
</feature>
<keyword evidence="4" id="KW-1185">Reference proteome</keyword>
<dbReference type="InterPro" id="IPR036188">
    <property type="entry name" value="FAD/NAD-bd_sf"/>
</dbReference>
<comment type="caution">
    <text evidence="3">The sequence shown here is derived from an EMBL/GenBank/DDBJ whole genome shotgun (WGS) entry which is preliminary data.</text>
</comment>
<evidence type="ECO:0000313" key="3">
    <source>
        <dbReference type="EMBL" id="ROW03338.1"/>
    </source>
</evidence>
<dbReference type="InterPro" id="IPR006076">
    <property type="entry name" value="FAD-dep_OxRdtase"/>
</dbReference>
<evidence type="ECO:0000313" key="4">
    <source>
        <dbReference type="Proteomes" id="UP000284375"/>
    </source>
</evidence>
<name>A0A423WJ46_CYTCH</name>
<feature type="domain" description="FAD dependent oxidoreductase" evidence="2">
    <location>
        <begin position="175"/>
        <end position="557"/>
    </location>
</feature>
<dbReference type="Gene3D" id="3.30.9.10">
    <property type="entry name" value="D-Amino Acid Oxidase, subunit A, domain 2"/>
    <property type="match status" value="1"/>
</dbReference>
<dbReference type="GO" id="GO:0005737">
    <property type="term" value="C:cytoplasm"/>
    <property type="evidence" value="ECO:0007669"/>
    <property type="project" value="TreeGrafter"/>
</dbReference>
<dbReference type="Proteomes" id="UP000284375">
    <property type="component" value="Unassembled WGS sequence"/>
</dbReference>
<dbReference type="PANTHER" id="PTHR13847:SF284">
    <property type="entry name" value="FAD DEPENDENT OXIDOREDUCTASE DOMAIN-CONTAINING PROTEIN"/>
    <property type="match status" value="1"/>
</dbReference>
<evidence type="ECO:0000256" key="1">
    <source>
        <dbReference type="SAM" id="MobiDB-lite"/>
    </source>
</evidence>
<organism evidence="3 4">
    <name type="scientific">Cytospora chrysosperma</name>
    <name type="common">Cytospora canker fungus</name>
    <name type="synonym">Sphaeria chrysosperma</name>
    <dbReference type="NCBI Taxonomy" id="252740"/>
    <lineage>
        <taxon>Eukaryota</taxon>
        <taxon>Fungi</taxon>
        <taxon>Dikarya</taxon>
        <taxon>Ascomycota</taxon>
        <taxon>Pezizomycotina</taxon>
        <taxon>Sordariomycetes</taxon>
        <taxon>Sordariomycetidae</taxon>
        <taxon>Diaporthales</taxon>
        <taxon>Cytosporaceae</taxon>
        <taxon>Cytospora</taxon>
    </lineage>
</organism>
<proteinExistence type="predicted"/>
<feature type="region of interest" description="Disordered" evidence="1">
    <location>
        <begin position="1"/>
        <end position="39"/>
    </location>
</feature>
<protein>
    <recommendedName>
        <fullName evidence="2">FAD dependent oxidoreductase domain-containing protein</fullName>
    </recommendedName>
</protein>
<dbReference type="STRING" id="252740.A0A423WJ46"/>
<dbReference type="OrthoDB" id="429143at2759"/>
<feature type="region of interest" description="Disordered" evidence="1">
    <location>
        <begin position="44"/>
        <end position="63"/>
    </location>
</feature>
<accession>A0A423WJ46</accession>
<reference evidence="3 4" key="1">
    <citation type="submission" date="2015-09" db="EMBL/GenBank/DDBJ databases">
        <title>Host preference determinants of Valsa canker pathogens revealed by comparative genomics.</title>
        <authorList>
            <person name="Yin Z."/>
            <person name="Huang L."/>
        </authorList>
    </citation>
    <scope>NUCLEOTIDE SEQUENCE [LARGE SCALE GENOMIC DNA]</scope>
    <source>
        <strain evidence="3 4">YSFL</strain>
    </source>
</reference>
<dbReference type="EMBL" id="LJZO01000003">
    <property type="protein sequence ID" value="ROW03338.1"/>
    <property type="molecule type" value="Genomic_DNA"/>
</dbReference>
<evidence type="ECO:0000259" key="2">
    <source>
        <dbReference type="Pfam" id="PF01266"/>
    </source>
</evidence>
<dbReference type="Gene3D" id="3.50.50.60">
    <property type="entry name" value="FAD/NAD(P)-binding domain"/>
    <property type="match status" value="1"/>
</dbReference>